<reference evidence="1" key="1">
    <citation type="submission" date="2020-05" db="EMBL/GenBank/DDBJ databases">
        <title>Mycena genomes resolve the evolution of fungal bioluminescence.</title>
        <authorList>
            <person name="Tsai I.J."/>
        </authorList>
    </citation>
    <scope>NUCLEOTIDE SEQUENCE</scope>
    <source>
        <strain evidence="1">160909Yilan</strain>
    </source>
</reference>
<protein>
    <recommendedName>
        <fullName evidence="3">F-box domain-containing protein</fullName>
    </recommendedName>
</protein>
<gene>
    <name evidence="1" type="ORF">MSAN_02229500</name>
</gene>
<dbReference type="Proteomes" id="UP000623467">
    <property type="component" value="Unassembled WGS sequence"/>
</dbReference>
<organism evidence="1 2">
    <name type="scientific">Mycena sanguinolenta</name>
    <dbReference type="NCBI Taxonomy" id="230812"/>
    <lineage>
        <taxon>Eukaryota</taxon>
        <taxon>Fungi</taxon>
        <taxon>Dikarya</taxon>
        <taxon>Basidiomycota</taxon>
        <taxon>Agaricomycotina</taxon>
        <taxon>Agaricomycetes</taxon>
        <taxon>Agaricomycetidae</taxon>
        <taxon>Agaricales</taxon>
        <taxon>Marasmiineae</taxon>
        <taxon>Mycenaceae</taxon>
        <taxon>Mycena</taxon>
    </lineage>
</organism>
<accession>A0A8H6XAN7</accession>
<dbReference type="InterPro" id="IPR036047">
    <property type="entry name" value="F-box-like_dom_sf"/>
</dbReference>
<dbReference type="EMBL" id="JACAZH010000033">
    <property type="protein sequence ID" value="KAF7337562.1"/>
    <property type="molecule type" value="Genomic_DNA"/>
</dbReference>
<comment type="caution">
    <text evidence="1">The sequence shown here is derived from an EMBL/GenBank/DDBJ whole genome shotgun (WGS) entry which is preliminary data.</text>
</comment>
<name>A0A8H6XAN7_9AGAR</name>
<keyword evidence="2" id="KW-1185">Reference proteome</keyword>
<sequence length="668" mass="76504">MFSFLINATLNLMSSNLSCWQYTLDLDEYLQSALNMSLAAYLPNFLLTRFNRSSSICYIQRLPFDIFIDQIFVYLHIEDIICLRRVDRTFFLLTHEPVIWKRFLERMRTPIPPLRPTFRYSLEATDFEAEQLVSRAISLEDNWRRDDPRVKNRQVLEVHHRVAEMRLLPGGKFLVASVRDSSNHRYYITLFCLDHPKGNRAVARVPTLSKAYGLQAKYMKYNGAHGIMIAYTRRRFRNGEQCDIDPSAYHDTDAIDPPFPFLYESLCLHVSLDTLEALVDPRIYPGSDKLHNLAAAKGPPFLQVSLFESETRITSLTLFELNAKAHVAFVQQPRRIVFIDLASGVVSQLLMHNYNNFPTKVSFVRLQLENILIEGLRLIKCAPFAYSPNKNDVIVIRTIVAEESPGHPLVQHVTEMFHIPTTAGDATVQPFERWPVDPRSYSSFHISDPVTASIGIDHPNIQPSSGVPPPISLFCLTTDPVGMAHYLIWPQIVEEPNKPTRYYFNLEYVVPQTVHVSSPWPTHVLPGASKALVYTLENESKDMPRLLTLRRYLSPQLQPLASLRGVEDPTEPISRRDRPALSKRYYSSFNITRYLRGKLDQHGLAAITWDETIGRACIACGNELKIIILDFASAVTPDSRFQRWKLTQQIKLNVPQRTDNTAVAMEIC</sequence>
<evidence type="ECO:0000313" key="2">
    <source>
        <dbReference type="Proteomes" id="UP000623467"/>
    </source>
</evidence>
<dbReference type="AlphaFoldDB" id="A0A8H6XAN7"/>
<evidence type="ECO:0000313" key="1">
    <source>
        <dbReference type="EMBL" id="KAF7337562.1"/>
    </source>
</evidence>
<dbReference type="SUPFAM" id="SSF81383">
    <property type="entry name" value="F-box domain"/>
    <property type="match status" value="1"/>
</dbReference>
<dbReference type="OrthoDB" id="3219396at2759"/>
<proteinExistence type="predicted"/>
<evidence type="ECO:0008006" key="3">
    <source>
        <dbReference type="Google" id="ProtNLM"/>
    </source>
</evidence>